<reference evidence="10" key="3">
    <citation type="submission" date="2015-06" db="UniProtKB">
        <authorList>
            <consortium name="EnsemblProtists"/>
        </authorList>
    </citation>
    <scope>IDENTIFICATION</scope>
</reference>
<dbReference type="GO" id="GO:0016020">
    <property type="term" value="C:membrane"/>
    <property type="evidence" value="ECO:0007669"/>
    <property type="project" value="UniProtKB-SubCell"/>
</dbReference>
<dbReference type="Gene3D" id="1.20.1420.30">
    <property type="entry name" value="NCX, central ion-binding region"/>
    <property type="match status" value="1"/>
</dbReference>
<keyword evidence="7" id="KW-0732">Signal</keyword>
<accession>L1IC45</accession>
<feature type="transmembrane region" description="Helical" evidence="6">
    <location>
        <begin position="119"/>
        <end position="138"/>
    </location>
</feature>
<keyword evidence="2" id="KW-0813">Transport</keyword>
<reference evidence="9 11" key="1">
    <citation type="journal article" date="2012" name="Nature">
        <title>Algal genomes reveal evolutionary mosaicism and the fate of nucleomorphs.</title>
        <authorList>
            <consortium name="DOE Joint Genome Institute"/>
            <person name="Curtis B.A."/>
            <person name="Tanifuji G."/>
            <person name="Burki F."/>
            <person name="Gruber A."/>
            <person name="Irimia M."/>
            <person name="Maruyama S."/>
            <person name="Arias M.C."/>
            <person name="Ball S.G."/>
            <person name="Gile G.H."/>
            <person name="Hirakawa Y."/>
            <person name="Hopkins J.F."/>
            <person name="Kuo A."/>
            <person name="Rensing S.A."/>
            <person name="Schmutz J."/>
            <person name="Symeonidi A."/>
            <person name="Elias M."/>
            <person name="Eveleigh R.J."/>
            <person name="Herman E.K."/>
            <person name="Klute M.J."/>
            <person name="Nakayama T."/>
            <person name="Obornik M."/>
            <person name="Reyes-Prieto A."/>
            <person name="Armbrust E.V."/>
            <person name="Aves S.J."/>
            <person name="Beiko R.G."/>
            <person name="Coutinho P."/>
            <person name="Dacks J.B."/>
            <person name="Durnford D.G."/>
            <person name="Fast N.M."/>
            <person name="Green B.R."/>
            <person name="Grisdale C.J."/>
            <person name="Hempel F."/>
            <person name="Henrissat B."/>
            <person name="Hoppner M.P."/>
            <person name="Ishida K."/>
            <person name="Kim E."/>
            <person name="Koreny L."/>
            <person name="Kroth P.G."/>
            <person name="Liu Y."/>
            <person name="Malik S.B."/>
            <person name="Maier U.G."/>
            <person name="McRose D."/>
            <person name="Mock T."/>
            <person name="Neilson J.A."/>
            <person name="Onodera N.T."/>
            <person name="Poole A.M."/>
            <person name="Pritham E.J."/>
            <person name="Richards T.A."/>
            <person name="Rocap G."/>
            <person name="Roy S.W."/>
            <person name="Sarai C."/>
            <person name="Schaack S."/>
            <person name="Shirato S."/>
            <person name="Slamovits C.H."/>
            <person name="Spencer D.F."/>
            <person name="Suzuki S."/>
            <person name="Worden A.Z."/>
            <person name="Zauner S."/>
            <person name="Barry K."/>
            <person name="Bell C."/>
            <person name="Bharti A.K."/>
            <person name="Crow J.A."/>
            <person name="Grimwood J."/>
            <person name="Kramer R."/>
            <person name="Lindquist E."/>
            <person name="Lucas S."/>
            <person name="Salamov A."/>
            <person name="McFadden G.I."/>
            <person name="Lane C.E."/>
            <person name="Keeling P.J."/>
            <person name="Gray M.W."/>
            <person name="Grigoriev I.V."/>
            <person name="Archibald J.M."/>
        </authorList>
    </citation>
    <scope>NUCLEOTIDE SEQUENCE</scope>
    <source>
        <strain evidence="9 11">CCMP2712</strain>
    </source>
</reference>
<evidence type="ECO:0000256" key="3">
    <source>
        <dbReference type="ARBA" id="ARBA00022692"/>
    </source>
</evidence>
<dbReference type="eggNOG" id="KOG2399">
    <property type="taxonomic scope" value="Eukaryota"/>
</dbReference>
<keyword evidence="4 6" id="KW-1133">Transmembrane helix</keyword>
<dbReference type="HOGENOM" id="CLU_1850460_0_0_1"/>
<proteinExistence type="predicted"/>
<dbReference type="PANTHER" id="PTHR12266">
    <property type="entry name" value="NA+/CA2+ K+ INDEPENDENT EXCHANGER"/>
    <property type="match status" value="1"/>
</dbReference>
<dbReference type="OMA" id="NTEQWIV"/>
<dbReference type="AlphaFoldDB" id="L1IC45"/>
<dbReference type="InterPro" id="IPR044880">
    <property type="entry name" value="NCX_ion-bd_dom_sf"/>
</dbReference>
<dbReference type="EnsemblProtists" id="EKX33504">
    <property type="protein sequence ID" value="EKX33504"/>
    <property type="gene ID" value="GUITHDRAFT_51096"/>
</dbReference>
<name>L1IC45_GUITC</name>
<dbReference type="Pfam" id="PF01699">
    <property type="entry name" value="Na_Ca_ex"/>
    <property type="match status" value="1"/>
</dbReference>
<feature type="signal peptide" evidence="7">
    <location>
        <begin position="1"/>
        <end position="18"/>
    </location>
</feature>
<dbReference type="EMBL" id="JH993139">
    <property type="protein sequence ID" value="EKX33504.1"/>
    <property type="molecule type" value="Genomic_DNA"/>
</dbReference>
<evidence type="ECO:0000256" key="6">
    <source>
        <dbReference type="SAM" id="Phobius"/>
    </source>
</evidence>
<evidence type="ECO:0000313" key="10">
    <source>
        <dbReference type="EnsemblProtists" id="EKX33504"/>
    </source>
</evidence>
<dbReference type="GO" id="GO:0008324">
    <property type="term" value="F:monoatomic cation transmembrane transporter activity"/>
    <property type="evidence" value="ECO:0007669"/>
    <property type="project" value="TreeGrafter"/>
</dbReference>
<dbReference type="PaxDb" id="55529-EKX33504"/>
<feature type="domain" description="Sodium/calcium exchanger membrane region" evidence="8">
    <location>
        <begin position="2"/>
        <end position="137"/>
    </location>
</feature>
<evidence type="ECO:0000256" key="4">
    <source>
        <dbReference type="ARBA" id="ARBA00022989"/>
    </source>
</evidence>
<dbReference type="InterPro" id="IPR051359">
    <property type="entry name" value="CaCA_antiporter"/>
</dbReference>
<feature type="chain" id="PRO_5008769860" description="Sodium/calcium exchanger membrane region domain-containing protein" evidence="7">
    <location>
        <begin position="19"/>
        <end position="139"/>
    </location>
</feature>
<feature type="transmembrane region" description="Helical" evidence="6">
    <location>
        <begin position="94"/>
        <end position="113"/>
    </location>
</feature>
<dbReference type="GO" id="GO:0006874">
    <property type="term" value="P:intracellular calcium ion homeostasis"/>
    <property type="evidence" value="ECO:0007669"/>
    <property type="project" value="TreeGrafter"/>
</dbReference>
<dbReference type="InterPro" id="IPR004837">
    <property type="entry name" value="NaCa_Exmemb"/>
</dbReference>
<keyword evidence="11" id="KW-1185">Reference proteome</keyword>
<keyword evidence="3 6" id="KW-0812">Transmembrane</keyword>
<dbReference type="STRING" id="905079.L1IC45"/>
<dbReference type="KEGG" id="gtt:GUITHDRAFT_51096"/>
<organism evidence="9">
    <name type="scientific">Guillardia theta (strain CCMP2712)</name>
    <name type="common">Cryptophyte</name>
    <dbReference type="NCBI Taxonomy" id="905079"/>
    <lineage>
        <taxon>Eukaryota</taxon>
        <taxon>Cryptophyceae</taxon>
        <taxon>Pyrenomonadales</taxon>
        <taxon>Geminigeraceae</taxon>
        <taxon>Guillardia</taxon>
    </lineage>
</organism>
<evidence type="ECO:0000256" key="1">
    <source>
        <dbReference type="ARBA" id="ARBA00004141"/>
    </source>
</evidence>
<dbReference type="OrthoDB" id="407410at2759"/>
<dbReference type="Proteomes" id="UP000011087">
    <property type="component" value="Unassembled WGS sequence"/>
</dbReference>
<evidence type="ECO:0000256" key="2">
    <source>
        <dbReference type="ARBA" id="ARBA00022448"/>
    </source>
</evidence>
<reference evidence="11" key="2">
    <citation type="submission" date="2012-11" db="EMBL/GenBank/DDBJ databases">
        <authorList>
            <person name="Kuo A."/>
            <person name="Curtis B.A."/>
            <person name="Tanifuji G."/>
            <person name="Burki F."/>
            <person name="Gruber A."/>
            <person name="Irimia M."/>
            <person name="Maruyama S."/>
            <person name="Arias M.C."/>
            <person name="Ball S.G."/>
            <person name="Gile G.H."/>
            <person name="Hirakawa Y."/>
            <person name="Hopkins J.F."/>
            <person name="Rensing S.A."/>
            <person name="Schmutz J."/>
            <person name="Symeonidi A."/>
            <person name="Elias M."/>
            <person name="Eveleigh R.J."/>
            <person name="Herman E.K."/>
            <person name="Klute M.J."/>
            <person name="Nakayama T."/>
            <person name="Obornik M."/>
            <person name="Reyes-Prieto A."/>
            <person name="Armbrust E.V."/>
            <person name="Aves S.J."/>
            <person name="Beiko R.G."/>
            <person name="Coutinho P."/>
            <person name="Dacks J.B."/>
            <person name="Durnford D.G."/>
            <person name="Fast N.M."/>
            <person name="Green B.R."/>
            <person name="Grisdale C."/>
            <person name="Hempe F."/>
            <person name="Henrissat B."/>
            <person name="Hoppner M.P."/>
            <person name="Ishida K.-I."/>
            <person name="Kim E."/>
            <person name="Koreny L."/>
            <person name="Kroth P.G."/>
            <person name="Liu Y."/>
            <person name="Malik S.-B."/>
            <person name="Maier U.G."/>
            <person name="McRose D."/>
            <person name="Mock T."/>
            <person name="Neilson J.A."/>
            <person name="Onodera N.T."/>
            <person name="Poole A.M."/>
            <person name="Pritham E.J."/>
            <person name="Richards T.A."/>
            <person name="Rocap G."/>
            <person name="Roy S.W."/>
            <person name="Sarai C."/>
            <person name="Schaack S."/>
            <person name="Shirato S."/>
            <person name="Slamovits C.H."/>
            <person name="Spencer D.F."/>
            <person name="Suzuki S."/>
            <person name="Worden A.Z."/>
            <person name="Zauner S."/>
            <person name="Barry K."/>
            <person name="Bell C."/>
            <person name="Bharti A.K."/>
            <person name="Crow J.A."/>
            <person name="Grimwood J."/>
            <person name="Kramer R."/>
            <person name="Lindquist E."/>
            <person name="Lucas S."/>
            <person name="Salamov A."/>
            <person name="McFadden G.I."/>
            <person name="Lane C.E."/>
            <person name="Keeling P.J."/>
            <person name="Gray M.W."/>
            <person name="Grigoriev I.V."/>
            <person name="Archibald J.M."/>
        </authorList>
    </citation>
    <scope>NUCLEOTIDE SEQUENCE</scope>
    <source>
        <strain evidence="11">CCMP2712</strain>
    </source>
</reference>
<evidence type="ECO:0000313" key="9">
    <source>
        <dbReference type="EMBL" id="EKX33504.1"/>
    </source>
</evidence>
<dbReference type="PANTHER" id="PTHR12266:SF0">
    <property type="entry name" value="MITOCHONDRIAL SODIUM_CALCIUM EXCHANGER PROTEIN"/>
    <property type="match status" value="1"/>
</dbReference>
<evidence type="ECO:0000256" key="5">
    <source>
        <dbReference type="ARBA" id="ARBA00023136"/>
    </source>
</evidence>
<feature type="transmembrane region" description="Helical" evidence="6">
    <location>
        <begin position="66"/>
        <end position="87"/>
    </location>
</feature>
<evidence type="ECO:0000259" key="8">
    <source>
        <dbReference type="Pfam" id="PF01699"/>
    </source>
</evidence>
<comment type="subcellular location">
    <subcellularLocation>
        <location evidence="1">Membrane</location>
        <topology evidence="1">Multi-pass membrane protein</topology>
    </subcellularLocation>
</comment>
<evidence type="ECO:0000256" key="7">
    <source>
        <dbReference type="SAM" id="SignalP"/>
    </source>
</evidence>
<keyword evidence="5 6" id="KW-0472">Membrane</keyword>
<feature type="transmembrane region" description="Helical" evidence="6">
    <location>
        <begin position="30"/>
        <end position="54"/>
    </location>
</feature>
<gene>
    <name evidence="9" type="ORF">GUITHDRAFT_51096</name>
</gene>
<protein>
    <recommendedName>
        <fullName evidence="8">Sodium/calcium exchanger membrane region domain-containing protein</fullName>
    </recommendedName>
</protein>
<feature type="non-terminal residue" evidence="9">
    <location>
        <position position="1"/>
    </location>
</feature>
<sequence length="139" mass="15343">ILFVWLTAQVNFLIPALNTISDLCQLRQSVAGVTFLAFGNGCADLFSMLAATLSGPYGMELAVGEVLGNGMFVFCAVQGIIAILSPFKMHSGEYVRDCLFYTISIFFTMIILVDKKIDFYEGVACILIYVCYVLTVLYF</sequence>
<feature type="non-terminal residue" evidence="9">
    <location>
        <position position="139"/>
    </location>
</feature>
<dbReference type="RefSeq" id="XP_005820484.1">
    <property type="nucleotide sequence ID" value="XM_005820427.1"/>
</dbReference>
<dbReference type="GeneID" id="17290236"/>
<evidence type="ECO:0000313" key="11">
    <source>
        <dbReference type="Proteomes" id="UP000011087"/>
    </source>
</evidence>